<evidence type="ECO:0000256" key="6">
    <source>
        <dbReference type="SAM" id="MobiDB-lite"/>
    </source>
</evidence>
<feature type="compositionally biased region" description="Basic and acidic residues" evidence="6">
    <location>
        <begin position="140"/>
        <end position="155"/>
    </location>
</feature>
<comment type="catalytic activity">
    <reaction evidence="1">
        <text>2 ATP = 3',3'-c-di-AMP + 2 diphosphate</text>
        <dbReference type="Rhea" id="RHEA:35655"/>
        <dbReference type="ChEBI" id="CHEBI:30616"/>
        <dbReference type="ChEBI" id="CHEBI:33019"/>
        <dbReference type="ChEBI" id="CHEBI:71500"/>
        <dbReference type="EC" id="2.7.7.85"/>
    </reaction>
</comment>
<evidence type="ECO:0000256" key="1">
    <source>
        <dbReference type="ARBA" id="ARBA00000877"/>
    </source>
</evidence>
<accession>A0ABR4XRY8</accession>
<proteinExistence type="predicted"/>
<keyword evidence="3" id="KW-0548">Nucleotidyltransferase</keyword>
<evidence type="ECO:0000256" key="4">
    <source>
        <dbReference type="ARBA" id="ARBA00022741"/>
    </source>
</evidence>
<evidence type="ECO:0000256" key="5">
    <source>
        <dbReference type="ARBA" id="ARBA00022840"/>
    </source>
</evidence>
<organism evidence="8 9">
    <name type="scientific">Oenococcus alcoholitolerans</name>
    <dbReference type="NCBI Taxonomy" id="931074"/>
    <lineage>
        <taxon>Bacteria</taxon>
        <taxon>Bacillati</taxon>
        <taxon>Bacillota</taxon>
        <taxon>Bacilli</taxon>
        <taxon>Lactobacillales</taxon>
        <taxon>Lactobacillaceae</taxon>
        <taxon>Oenococcus</taxon>
    </lineage>
</organism>
<dbReference type="Proteomes" id="UP000030023">
    <property type="component" value="Unassembled WGS sequence"/>
</dbReference>
<reference evidence="8 9" key="1">
    <citation type="journal article" date="2014" name="Antonie Van Leeuwenhoek">
        <title>Oenococcus alcoholitolerans sp. nov., a lactic acid bacteria isolated from cachaca and ethanol fermentation processes.</title>
        <authorList>
            <person name="Badotti F."/>
            <person name="Moreira A.P."/>
            <person name="Tonon L.A."/>
            <person name="de Lucena B.T."/>
            <person name="Gomes Fde C."/>
            <person name="Kruger R."/>
            <person name="Thompson C.C."/>
            <person name="de Morais M.A.Jr."/>
            <person name="Rosa C.A."/>
            <person name="Thompson F.L."/>
        </authorList>
    </citation>
    <scope>NUCLEOTIDE SEQUENCE [LARGE SCALE GENOMIC DNA]</scope>
    <source>
        <strain evidence="8 9">UFRJ-M7.2.18</strain>
    </source>
</reference>
<evidence type="ECO:0000313" key="9">
    <source>
        <dbReference type="Proteomes" id="UP000030023"/>
    </source>
</evidence>
<dbReference type="PROSITE" id="PS51794">
    <property type="entry name" value="DAC"/>
    <property type="match status" value="1"/>
</dbReference>
<dbReference type="EMBL" id="AXCV01000055">
    <property type="protein sequence ID" value="KGO32257.1"/>
    <property type="molecule type" value="Genomic_DNA"/>
</dbReference>
<dbReference type="Gene3D" id="3.40.1700.10">
    <property type="entry name" value="DNA integrity scanning protein, DisA, N-terminal domain"/>
    <property type="match status" value="1"/>
</dbReference>
<keyword evidence="9" id="KW-1185">Reference proteome</keyword>
<dbReference type="Pfam" id="PF02457">
    <property type="entry name" value="DAC"/>
    <property type="match status" value="1"/>
</dbReference>
<keyword evidence="5" id="KW-0067">ATP-binding</keyword>
<dbReference type="InterPro" id="IPR050338">
    <property type="entry name" value="DisA"/>
</dbReference>
<feature type="domain" description="DAC" evidence="7">
    <location>
        <begin position="1"/>
        <end position="103"/>
    </location>
</feature>
<gene>
    <name evidence="8" type="ORF">Q757_02140</name>
</gene>
<name>A0ABR4XRY8_9LACO</name>
<evidence type="ECO:0000259" key="7">
    <source>
        <dbReference type="PROSITE" id="PS51794"/>
    </source>
</evidence>
<sequence>MTEIINTGITLNARVSSALLINTFIPNTPLHDGAAIIRGDQLVAATAYLPLSTDPNTSKDLGTRHRAGLGLAETTDAIVIVVSEETGEVSIAHKGVLHRNLKPDEYDHFLRERLIPDNEKKDNAFLSSLSALRILPGKKKNSDENNGDEKGDSDK</sequence>
<keyword evidence="2" id="KW-0808">Transferase</keyword>
<dbReference type="InterPro" id="IPR036888">
    <property type="entry name" value="DNA_integrity_DisA_N_sf"/>
</dbReference>
<evidence type="ECO:0000313" key="8">
    <source>
        <dbReference type="EMBL" id="KGO32257.1"/>
    </source>
</evidence>
<keyword evidence="4" id="KW-0547">Nucleotide-binding</keyword>
<feature type="region of interest" description="Disordered" evidence="6">
    <location>
        <begin position="136"/>
        <end position="155"/>
    </location>
</feature>
<evidence type="ECO:0000256" key="3">
    <source>
        <dbReference type="ARBA" id="ARBA00022695"/>
    </source>
</evidence>
<dbReference type="PANTHER" id="PTHR34185">
    <property type="entry name" value="DIADENYLATE CYCLASE"/>
    <property type="match status" value="1"/>
</dbReference>
<protein>
    <recommendedName>
        <fullName evidence="7">DAC domain-containing protein</fullName>
    </recommendedName>
</protein>
<dbReference type="SUPFAM" id="SSF143597">
    <property type="entry name" value="YojJ-like"/>
    <property type="match status" value="1"/>
</dbReference>
<evidence type="ECO:0000256" key="2">
    <source>
        <dbReference type="ARBA" id="ARBA00022679"/>
    </source>
</evidence>
<comment type="caution">
    <text evidence="8">The sequence shown here is derived from an EMBL/GenBank/DDBJ whole genome shotgun (WGS) entry which is preliminary data.</text>
</comment>
<dbReference type="PANTHER" id="PTHR34185:SF1">
    <property type="entry name" value="DIADENYLATE CYCLASE"/>
    <property type="match status" value="1"/>
</dbReference>
<dbReference type="InterPro" id="IPR003390">
    <property type="entry name" value="DNA_integrity_scan_DisA_N"/>
</dbReference>